<evidence type="ECO:0000313" key="2">
    <source>
        <dbReference type="Proteomes" id="UP001152320"/>
    </source>
</evidence>
<accession>A0A9Q1C6C0</accession>
<dbReference type="Proteomes" id="UP001152320">
    <property type="component" value="Chromosome 7"/>
</dbReference>
<dbReference type="OrthoDB" id="5970526at2759"/>
<dbReference type="AlphaFoldDB" id="A0A9Q1C6C0"/>
<keyword evidence="2" id="KW-1185">Reference proteome</keyword>
<name>A0A9Q1C6C0_HOLLE</name>
<proteinExistence type="predicted"/>
<gene>
    <name evidence="1" type="ORF">HOLleu_17252</name>
</gene>
<organism evidence="1 2">
    <name type="scientific">Holothuria leucospilota</name>
    <name type="common">Black long sea cucumber</name>
    <name type="synonym">Mertensiothuria leucospilota</name>
    <dbReference type="NCBI Taxonomy" id="206669"/>
    <lineage>
        <taxon>Eukaryota</taxon>
        <taxon>Metazoa</taxon>
        <taxon>Echinodermata</taxon>
        <taxon>Eleutherozoa</taxon>
        <taxon>Echinozoa</taxon>
        <taxon>Holothuroidea</taxon>
        <taxon>Aspidochirotacea</taxon>
        <taxon>Aspidochirotida</taxon>
        <taxon>Holothuriidae</taxon>
        <taxon>Holothuria</taxon>
    </lineage>
</organism>
<reference evidence="1" key="1">
    <citation type="submission" date="2021-10" db="EMBL/GenBank/DDBJ databases">
        <title>Tropical sea cucumber genome reveals ecological adaptation and Cuvierian tubules defense mechanism.</title>
        <authorList>
            <person name="Chen T."/>
        </authorList>
    </citation>
    <scope>NUCLEOTIDE SEQUENCE</scope>
    <source>
        <strain evidence="1">Nanhai2018</strain>
        <tissue evidence="1">Muscle</tissue>
    </source>
</reference>
<protein>
    <submittedName>
        <fullName evidence="1">Uncharacterized protein</fullName>
    </submittedName>
</protein>
<evidence type="ECO:0000313" key="1">
    <source>
        <dbReference type="EMBL" id="KAJ8039506.1"/>
    </source>
</evidence>
<sequence length="322" mass="37119">MRWKACFYLNDDQNEISNRDTKWPFGLQSKKCPPQVNELKAFEEDLIRMTENIQYRKVNNSFLSSLRSDAAKINASDKVYVFADKTRNLYKLDKASYEKLLNENITAKYKRAKDDTMDVITNDLFKIADKLDVSDRIDTMTVKQAFITLKDHKDSFAAKPSCKLINPAKNEMGKVSKVILDTINTKIRSISKVNQWRNTMSVIDWFRHIPDKDRCTFVVFDIVDFYPPISSNLLLTALPWAKTFTNITRQESDAIMHARQSLLFNNDKLWAKRNSSSNFDVTMGSYDGAEVCELIGLYILTNLEKRLNQGSIGLYRDDGLAV</sequence>
<dbReference type="EMBL" id="JAIZAY010000007">
    <property type="protein sequence ID" value="KAJ8039506.1"/>
    <property type="molecule type" value="Genomic_DNA"/>
</dbReference>
<comment type="caution">
    <text evidence="1">The sequence shown here is derived from an EMBL/GenBank/DDBJ whole genome shotgun (WGS) entry which is preliminary data.</text>
</comment>